<dbReference type="EMBL" id="JAKZJU020000001">
    <property type="protein sequence ID" value="MDL2060088.1"/>
    <property type="molecule type" value="Genomic_DNA"/>
</dbReference>
<evidence type="ECO:0000256" key="2">
    <source>
        <dbReference type="SAM" id="SignalP"/>
    </source>
</evidence>
<dbReference type="SMART" id="SM00318">
    <property type="entry name" value="SNc"/>
    <property type="match status" value="1"/>
</dbReference>
<accession>A0ABT7INX2</accession>
<feature type="compositionally biased region" description="Basic residues" evidence="1">
    <location>
        <begin position="1"/>
        <end position="18"/>
    </location>
</feature>
<reference evidence="4" key="1">
    <citation type="submission" date="2023-03" db="EMBL/GenBank/DDBJ databases">
        <title>Mesosutterella sp. nov. isolated from porcine feces.</title>
        <authorList>
            <person name="Yu S."/>
        </authorList>
    </citation>
    <scope>NUCLEOTIDE SEQUENCE</scope>
    <source>
        <strain evidence="4">AGMB02718</strain>
    </source>
</reference>
<feature type="region of interest" description="Disordered" evidence="1">
    <location>
        <begin position="73"/>
        <end position="96"/>
    </location>
</feature>
<dbReference type="RefSeq" id="WP_243377230.1">
    <property type="nucleotide sequence ID" value="NZ_JAKZJU020000001.1"/>
</dbReference>
<dbReference type="Proteomes" id="UP001165481">
    <property type="component" value="Unassembled WGS sequence"/>
</dbReference>
<feature type="region of interest" description="Disordered" evidence="1">
    <location>
        <begin position="1"/>
        <end position="22"/>
    </location>
</feature>
<comment type="caution">
    <text evidence="4">The sequence shown here is derived from an EMBL/GenBank/DDBJ whole genome shotgun (WGS) entry which is preliminary data.</text>
</comment>
<feature type="domain" description="TNase-like" evidence="3">
    <location>
        <begin position="93"/>
        <end position="219"/>
    </location>
</feature>
<dbReference type="PANTHER" id="PTHR12302:SF26">
    <property type="entry name" value="BLR1266 PROTEIN"/>
    <property type="match status" value="1"/>
</dbReference>
<dbReference type="InterPro" id="IPR035437">
    <property type="entry name" value="SNase_OB-fold_sf"/>
</dbReference>
<gene>
    <name evidence="4" type="ORF">MUN46_009095</name>
</gene>
<dbReference type="InterPro" id="IPR016071">
    <property type="entry name" value="Staphylococal_nuclease_OB-fold"/>
</dbReference>
<dbReference type="PANTHER" id="PTHR12302">
    <property type="entry name" value="EBNA2 BINDING PROTEIN P100"/>
    <property type="match status" value="1"/>
</dbReference>
<keyword evidence="5" id="KW-1185">Reference proteome</keyword>
<evidence type="ECO:0000259" key="3">
    <source>
        <dbReference type="PROSITE" id="PS50830"/>
    </source>
</evidence>
<protein>
    <submittedName>
        <fullName evidence="4">Thermonuclease family protein</fullName>
    </submittedName>
</protein>
<dbReference type="Gene3D" id="2.40.50.90">
    <property type="match status" value="1"/>
</dbReference>
<evidence type="ECO:0000313" key="5">
    <source>
        <dbReference type="Proteomes" id="UP001165481"/>
    </source>
</evidence>
<evidence type="ECO:0000313" key="4">
    <source>
        <dbReference type="EMBL" id="MDL2060088.1"/>
    </source>
</evidence>
<feature type="compositionally biased region" description="Basic and acidic residues" evidence="1">
    <location>
        <begin position="252"/>
        <end position="261"/>
    </location>
</feature>
<proteinExistence type="predicted"/>
<feature type="region of interest" description="Disordered" evidence="1">
    <location>
        <begin position="218"/>
        <end position="261"/>
    </location>
</feature>
<evidence type="ECO:0000256" key="1">
    <source>
        <dbReference type="SAM" id="MobiDB-lite"/>
    </source>
</evidence>
<dbReference type="PROSITE" id="PS50830">
    <property type="entry name" value="TNASE_3"/>
    <property type="match status" value="1"/>
</dbReference>
<organism evidence="4 5">
    <name type="scientific">Mesosutterella faecium</name>
    <dbReference type="NCBI Taxonomy" id="2925194"/>
    <lineage>
        <taxon>Bacteria</taxon>
        <taxon>Pseudomonadati</taxon>
        <taxon>Pseudomonadota</taxon>
        <taxon>Betaproteobacteria</taxon>
        <taxon>Burkholderiales</taxon>
        <taxon>Sutterellaceae</taxon>
        <taxon>Mesosutterella</taxon>
    </lineage>
</organism>
<sequence length="261" mass="27935">MPASRNTRRRSPAGRRRLSSSPALGKLKKAAAAALAAVLCFAAGTQFSGSTAERLEGALQAGLEAAERVLRPGAAASAPKAPAPASRDGGQQQTLTGKVVRVADGDTITIEAAGGTRRVRFLGIDAPEHDQAGGQASHLHLVSLVMGKTVTVRVSTTDQYGRVVGKVLVDGTDANLSQLKTGNAWFYRAYAKSMFPEDRAPYQQAELEARKARRGLWKEADPTPPWDFRRNRGKTNLGDFGERAAPPQPEKGLLERVKDRL</sequence>
<dbReference type="SUPFAM" id="SSF50199">
    <property type="entry name" value="Staphylococcal nuclease"/>
    <property type="match status" value="1"/>
</dbReference>
<name>A0ABT7INX2_9BURK</name>
<feature type="signal peptide" evidence="2">
    <location>
        <begin position="1"/>
        <end position="42"/>
    </location>
</feature>
<keyword evidence="2" id="KW-0732">Signal</keyword>
<feature type="chain" id="PRO_5045565317" evidence="2">
    <location>
        <begin position="43"/>
        <end position="261"/>
    </location>
</feature>
<dbReference type="Pfam" id="PF00565">
    <property type="entry name" value="SNase"/>
    <property type="match status" value="1"/>
</dbReference>
<feature type="compositionally biased region" description="Low complexity" evidence="1">
    <location>
        <begin position="73"/>
        <end position="85"/>
    </location>
</feature>